<comment type="similarity">
    <text evidence="2">Belongs to the binding-protein-dependent transport system permease family. FecCD subfamily.</text>
</comment>
<name>A0AAJ6DBB7_9MICC</name>
<feature type="transmembrane region" description="Helical" evidence="8">
    <location>
        <begin position="198"/>
        <end position="220"/>
    </location>
</feature>
<dbReference type="Pfam" id="PF01032">
    <property type="entry name" value="FecCD"/>
    <property type="match status" value="1"/>
</dbReference>
<comment type="subcellular location">
    <subcellularLocation>
        <location evidence="1">Cell membrane</location>
        <topology evidence="1">Multi-pass membrane protein</topology>
    </subcellularLocation>
</comment>
<dbReference type="EMBL" id="CP122566">
    <property type="protein sequence ID" value="WGH92219.1"/>
    <property type="molecule type" value="Genomic_DNA"/>
</dbReference>
<dbReference type="SUPFAM" id="SSF81345">
    <property type="entry name" value="ABC transporter involved in vitamin B12 uptake, BtuC"/>
    <property type="match status" value="1"/>
</dbReference>
<dbReference type="CDD" id="cd06550">
    <property type="entry name" value="TM_ABC_iron-siderophores_like"/>
    <property type="match status" value="1"/>
</dbReference>
<evidence type="ECO:0000313" key="9">
    <source>
        <dbReference type="EMBL" id="WGH92219.1"/>
    </source>
</evidence>
<dbReference type="GO" id="GO:0033214">
    <property type="term" value="P:siderophore-iron import into cell"/>
    <property type="evidence" value="ECO:0007669"/>
    <property type="project" value="TreeGrafter"/>
</dbReference>
<dbReference type="GeneID" id="83696477"/>
<protein>
    <submittedName>
        <fullName evidence="9">Iron ABC transporter permease</fullName>
    </submittedName>
</protein>
<accession>A0AAJ6DBB7</accession>
<feature type="transmembrane region" description="Helical" evidence="8">
    <location>
        <begin position="290"/>
        <end position="315"/>
    </location>
</feature>
<dbReference type="Gene3D" id="1.10.3470.10">
    <property type="entry name" value="ABC transporter involved in vitamin B12 uptake, BtuC"/>
    <property type="match status" value="1"/>
</dbReference>
<dbReference type="InterPro" id="IPR037294">
    <property type="entry name" value="ABC_BtuC-like"/>
</dbReference>
<evidence type="ECO:0000256" key="5">
    <source>
        <dbReference type="ARBA" id="ARBA00022692"/>
    </source>
</evidence>
<feature type="transmembrane region" description="Helical" evidence="8">
    <location>
        <begin position="167"/>
        <end position="186"/>
    </location>
</feature>
<keyword evidence="5 8" id="KW-0812">Transmembrane</keyword>
<reference evidence="9 10" key="1">
    <citation type="submission" date="2023-03" db="EMBL/GenBank/DDBJ databases">
        <title>Complete genome sequences of several Auritidibacter ignavus strains isolated from ear infections.</title>
        <authorList>
            <person name="Baehr T."/>
            <person name="Baumhoegger A.M."/>
        </authorList>
    </citation>
    <scope>NUCLEOTIDE SEQUENCE [LARGE SCALE GENOMIC DNA]</scope>
    <source>
        <strain evidence="9 10">BABAE-6</strain>
    </source>
</reference>
<evidence type="ECO:0000256" key="1">
    <source>
        <dbReference type="ARBA" id="ARBA00004651"/>
    </source>
</evidence>
<evidence type="ECO:0000256" key="7">
    <source>
        <dbReference type="ARBA" id="ARBA00023136"/>
    </source>
</evidence>
<dbReference type="RefSeq" id="WP_110101322.1">
    <property type="nucleotide sequence ID" value="NZ_CP122561.1"/>
</dbReference>
<dbReference type="GO" id="GO:0005886">
    <property type="term" value="C:plasma membrane"/>
    <property type="evidence" value="ECO:0007669"/>
    <property type="project" value="UniProtKB-SubCell"/>
</dbReference>
<proteinExistence type="inferred from homology"/>
<feature type="transmembrane region" description="Helical" evidence="8">
    <location>
        <begin position="141"/>
        <end position="161"/>
    </location>
</feature>
<evidence type="ECO:0000256" key="3">
    <source>
        <dbReference type="ARBA" id="ARBA00022448"/>
    </source>
</evidence>
<sequence length="387" mass="40421">MKTPTTPATPAIPLYFAPHQTVGDNVDTGLLNSAATRTVLQSQSHGRARWLFVVLTALFIVLILVSAGIGQMQIAPLEVISSVLRGIGIDTGIESEHTYYEAALWDVRFPRVALAVIVGAGLATGGVLMQGVFGNPLAEPGIVGVSAGAAAFASVVIALGLSVFGAWTLVCGAFIGGLLATTLVYLTARKNGRTEVVTLILTGVAVNAVAGALTAVMTFIGDTSAREEIVFWQLGSLNGTRWQDVSVAAPVMLIGIGLCLFYTRQLDLLALGERQARHLGVDVESLRRQIIILVAVITSAAVAFSGIIAFVGLVVPHIIRMIVGPGHRVLLPASIIGGAVLLLAADSAARTIIPYADLPIGILTALAGGPFFFYLIRRTRRGAGGWN</sequence>
<dbReference type="FunFam" id="1.10.3470.10:FF:000001">
    <property type="entry name" value="Vitamin B12 ABC transporter permease BtuC"/>
    <property type="match status" value="1"/>
</dbReference>
<feature type="transmembrane region" description="Helical" evidence="8">
    <location>
        <begin position="352"/>
        <end position="376"/>
    </location>
</feature>
<dbReference type="PANTHER" id="PTHR30472:SF25">
    <property type="entry name" value="ABC TRANSPORTER PERMEASE PROTEIN MJ0876-RELATED"/>
    <property type="match status" value="1"/>
</dbReference>
<evidence type="ECO:0000313" key="10">
    <source>
        <dbReference type="Proteomes" id="UP001224674"/>
    </source>
</evidence>
<feature type="transmembrane region" description="Helical" evidence="8">
    <location>
        <begin position="327"/>
        <end position="345"/>
    </location>
</feature>
<keyword evidence="6 8" id="KW-1133">Transmembrane helix</keyword>
<dbReference type="InterPro" id="IPR000522">
    <property type="entry name" value="ABC_transptr_permease_BtuC"/>
</dbReference>
<dbReference type="GO" id="GO:0022857">
    <property type="term" value="F:transmembrane transporter activity"/>
    <property type="evidence" value="ECO:0007669"/>
    <property type="project" value="InterPro"/>
</dbReference>
<dbReference type="PANTHER" id="PTHR30472">
    <property type="entry name" value="FERRIC ENTEROBACTIN TRANSPORT SYSTEM PERMEASE PROTEIN"/>
    <property type="match status" value="1"/>
</dbReference>
<keyword evidence="10" id="KW-1185">Reference proteome</keyword>
<dbReference type="AlphaFoldDB" id="A0AAJ6DBB7"/>
<evidence type="ECO:0000256" key="8">
    <source>
        <dbReference type="SAM" id="Phobius"/>
    </source>
</evidence>
<keyword evidence="3" id="KW-0813">Transport</keyword>
<feature type="transmembrane region" description="Helical" evidence="8">
    <location>
        <begin position="109"/>
        <end position="129"/>
    </location>
</feature>
<evidence type="ECO:0000256" key="6">
    <source>
        <dbReference type="ARBA" id="ARBA00022989"/>
    </source>
</evidence>
<feature type="transmembrane region" description="Helical" evidence="8">
    <location>
        <begin position="50"/>
        <end position="69"/>
    </location>
</feature>
<evidence type="ECO:0000256" key="4">
    <source>
        <dbReference type="ARBA" id="ARBA00022475"/>
    </source>
</evidence>
<keyword evidence="7 8" id="KW-0472">Membrane</keyword>
<feature type="transmembrane region" description="Helical" evidence="8">
    <location>
        <begin position="247"/>
        <end position="269"/>
    </location>
</feature>
<keyword evidence="4" id="KW-1003">Cell membrane</keyword>
<organism evidence="9 10">
    <name type="scientific">Auritidibacter ignavus</name>
    <dbReference type="NCBI Taxonomy" id="678932"/>
    <lineage>
        <taxon>Bacteria</taxon>
        <taxon>Bacillati</taxon>
        <taxon>Actinomycetota</taxon>
        <taxon>Actinomycetes</taxon>
        <taxon>Micrococcales</taxon>
        <taxon>Micrococcaceae</taxon>
        <taxon>Auritidibacter</taxon>
    </lineage>
</organism>
<dbReference type="Proteomes" id="UP001224674">
    <property type="component" value="Chromosome"/>
</dbReference>
<evidence type="ECO:0000256" key="2">
    <source>
        <dbReference type="ARBA" id="ARBA00007935"/>
    </source>
</evidence>
<gene>
    <name evidence="9" type="ORF">QDX21_07720</name>
</gene>